<accession>A0ABQ2PD12</accession>
<keyword evidence="4 5" id="KW-0378">Hydrolase</keyword>
<evidence type="ECO:0000256" key="4">
    <source>
        <dbReference type="ARBA" id="ARBA00022801"/>
    </source>
</evidence>
<comment type="function">
    <text evidence="5">The physiological role of BioH is to remove the methyl group introduced by BioC when the pimeloyl moiety is complete. It allows to synthesize pimeloyl-ACP via the fatty acid synthetic pathway through the hydrolysis of the ester bonds of pimeloyl-ACP esters.</text>
</comment>
<feature type="binding site" evidence="5">
    <location>
        <position position="20"/>
    </location>
    <ligand>
        <name>substrate</name>
    </ligand>
</feature>
<dbReference type="EMBL" id="BMLX01000006">
    <property type="protein sequence ID" value="GGP23390.1"/>
    <property type="molecule type" value="Genomic_DNA"/>
</dbReference>
<feature type="domain" description="AB hydrolase-1" evidence="6">
    <location>
        <begin position="13"/>
        <end position="240"/>
    </location>
</feature>
<name>A0ABQ2PD12_9NEIS</name>
<feature type="binding site" evidence="5">
    <location>
        <position position="234"/>
    </location>
    <ligand>
        <name>substrate</name>
    </ligand>
</feature>
<reference evidence="8" key="1">
    <citation type="journal article" date="2019" name="Int. J. Syst. Evol. Microbiol.">
        <title>The Global Catalogue of Microorganisms (GCM) 10K type strain sequencing project: providing services to taxonomists for standard genome sequencing and annotation.</title>
        <authorList>
            <consortium name="The Broad Institute Genomics Platform"/>
            <consortium name="The Broad Institute Genome Sequencing Center for Infectious Disease"/>
            <person name="Wu L."/>
            <person name="Ma J."/>
        </authorList>
    </citation>
    <scope>NUCLEOTIDE SEQUENCE [LARGE SCALE GENOMIC DNA]</scope>
    <source>
        <strain evidence="8">CGMCC 1.8859</strain>
    </source>
</reference>
<feature type="active site" evidence="5">
    <location>
        <position position="206"/>
    </location>
</feature>
<organism evidence="7 8">
    <name type="scientific">Silvimonas iriomotensis</name>
    <dbReference type="NCBI Taxonomy" id="449662"/>
    <lineage>
        <taxon>Bacteria</taxon>
        <taxon>Pseudomonadati</taxon>
        <taxon>Pseudomonadota</taxon>
        <taxon>Betaproteobacteria</taxon>
        <taxon>Neisseriales</taxon>
        <taxon>Chitinibacteraceae</taxon>
        <taxon>Silvimonas</taxon>
    </lineage>
</organism>
<comment type="subunit">
    <text evidence="5">Monomer.</text>
</comment>
<feature type="active site" description="Nucleophile" evidence="5">
    <location>
        <position position="80"/>
    </location>
</feature>
<dbReference type="SUPFAM" id="SSF53474">
    <property type="entry name" value="alpha/beta-Hydrolases"/>
    <property type="match status" value="1"/>
</dbReference>
<evidence type="ECO:0000256" key="2">
    <source>
        <dbReference type="ARBA" id="ARBA00022490"/>
    </source>
</evidence>
<comment type="subcellular location">
    <subcellularLocation>
        <location evidence="5">Cytoplasm</location>
    </subcellularLocation>
</comment>
<dbReference type="Gene3D" id="3.40.50.1820">
    <property type="entry name" value="alpha/beta hydrolase"/>
    <property type="match status" value="1"/>
</dbReference>
<keyword evidence="1 5" id="KW-0719">Serine esterase</keyword>
<protein>
    <recommendedName>
        <fullName evidence="5">Pimeloyl-[acyl-carrier protein] methyl ester esterase</fullName>
        <ecNumber evidence="5">3.1.1.85</ecNumber>
    </recommendedName>
    <alternativeName>
        <fullName evidence="5">Biotin synthesis protein BioH</fullName>
    </alternativeName>
    <alternativeName>
        <fullName evidence="5">Carboxylesterase BioH</fullName>
    </alternativeName>
</protein>
<dbReference type="Pfam" id="PF00561">
    <property type="entry name" value="Abhydrolase_1"/>
    <property type="match status" value="1"/>
</dbReference>
<feature type="binding site" evidence="5">
    <location>
        <begin position="142"/>
        <end position="146"/>
    </location>
    <ligand>
        <name>substrate</name>
    </ligand>
</feature>
<dbReference type="HAMAP" id="MF_01260">
    <property type="entry name" value="Carboxylester"/>
    <property type="match status" value="1"/>
</dbReference>
<dbReference type="PANTHER" id="PTHR43194">
    <property type="entry name" value="HYDROLASE ALPHA/BETA FOLD FAMILY"/>
    <property type="match status" value="1"/>
</dbReference>
<dbReference type="PANTHER" id="PTHR43194:SF5">
    <property type="entry name" value="PIMELOYL-[ACYL-CARRIER PROTEIN] METHYL ESTER ESTERASE"/>
    <property type="match status" value="1"/>
</dbReference>
<comment type="caution">
    <text evidence="7">The sequence shown here is derived from an EMBL/GenBank/DDBJ whole genome shotgun (WGS) entry which is preliminary data.</text>
</comment>
<feature type="binding site" evidence="5">
    <location>
        <begin position="80"/>
        <end position="81"/>
    </location>
    <ligand>
        <name>substrate</name>
    </ligand>
</feature>
<dbReference type="NCBIfam" id="TIGR01738">
    <property type="entry name" value="bioH"/>
    <property type="match status" value="1"/>
</dbReference>
<dbReference type="InterPro" id="IPR050228">
    <property type="entry name" value="Carboxylesterase_BioH"/>
</dbReference>
<evidence type="ECO:0000256" key="1">
    <source>
        <dbReference type="ARBA" id="ARBA00022487"/>
    </source>
</evidence>
<feature type="active site" evidence="5">
    <location>
        <position position="234"/>
    </location>
</feature>
<keyword evidence="3 5" id="KW-0093">Biotin biosynthesis</keyword>
<comment type="similarity">
    <text evidence="5">Belongs to the AB hydrolase superfamily. Carboxylesterase BioH family.</text>
</comment>
<evidence type="ECO:0000313" key="8">
    <source>
        <dbReference type="Proteomes" id="UP000637267"/>
    </source>
</evidence>
<evidence type="ECO:0000256" key="3">
    <source>
        <dbReference type="ARBA" id="ARBA00022756"/>
    </source>
</evidence>
<evidence type="ECO:0000256" key="5">
    <source>
        <dbReference type="HAMAP-Rule" id="MF_01260"/>
    </source>
</evidence>
<dbReference type="InterPro" id="IPR010076">
    <property type="entry name" value="BioH"/>
</dbReference>
<proteinExistence type="inferred from homology"/>
<keyword evidence="2 5" id="KW-0963">Cytoplasm</keyword>
<comment type="catalytic activity">
    <reaction evidence="5">
        <text>6-carboxyhexanoyl-[ACP] methyl ester + H2O = 6-carboxyhexanoyl-[ACP] + methanol + H(+)</text>
        <dbReference type="Rhea" id="RHEA:42700"/>
        <dbReference type="Rhea" id="RHEA-COMP:9955"/>
        <dbReference type="Rhea" id="RHEA-COMP:10186"/>
        <dbReference type="ChEBI" id="CHEBI:15377"/>
        <dbReference type="ChEBI" id="CHEBI:15378"/>
        <dbReference type="ChEBI" id="CHEBI:17790"/>
        <dbReference type="ChEBI" id="CHEBI:78846"/>
        <dbReference type="ChEBI" id="CHEBI:82735"/>
        <dbReference type="EC" id="3.1.1.85"/>
    </reaction>
</comment>
<comment type="pathway">
    <text evidence="5">Cofactor biosynthesis; biotin biosynthesis.</text>
</comment>
<dbReference type="InterPro" id="IPR000073">
    <property type="entry name" value="AB_hydrolase_1"/>
</dbReference>
<keyword evidence="8" id="KW-1185">Reference proteome</keyword>
<evidence type="ECO:0000259" key="6">
    <source>
        <dbReference type="Pfam" id="PF00561"/>
    </source>
</evidence>
<dbReference type="EC" id="3.1.1.85" evidence="5"/>
<dbReference type="Proteomes" id="UP000637267">
    <property type="component" value="Unassembled WGS sequence"/>
</dbReference>
<dbReference type="RefSeq" id="WP_188705787.1">
    <property type="nucleotide sequence ID" value="NZ_BMLX01000006.1"/>
</dbReference>
<gene>
    <name evidence="5 7" type="primary">bioH</name>
    <name evidence="7" type="ORF">GCM10010970_33900</name>
</gene>
<evidence type="ECO:0000313" key="7">
    <source>
        <dbReference type="EMBL" id="GGP23390.1"/>
    </source>
</evidence>
<sequence>MSVHFDSLGHGDSVVFLHGWAMNRMVFKRAAEQLADDFSCALVDLPGCGSSATINPYTLDGLVAAVDETFPFPVHVVGWSLGGAVATRWALQRPEKIRSLTLVASSPSFAQRDDWPQATPLPVLQQFTDNLAGDWKGTLKRFISLQTMGGGEARAIARELVDDLFNNGEPDAAALQRGLDILRDTDLRPQVGALDLPVMLHYGDRDAMTPLAAGEWLAQQIKGAQLHAYRGAAHVPFLSHLDEFVSAQRAFLHSV</sequence>
<dbReference type="InterPro" id="IPR029058">
    <property type="entry name" value="AB_hydrolase_fold"/>
</dbReference>